<keyword evidence="5 9" id="KW-0812">Transmembrane</keyword>
<feature type="transmembrane region" description="Helical" evidence="9">
    <location>
        <begin position="346"/>
        <end position="365"/>
    </location>
</feature>
<evidence type="ECO:0000256" key="2">
    <source>
        <dbReference type="ARBA" id="ARBA00022448"/>
    </source>
</evidence>
<dbReference type="Gene3D" id="1.20.1250.20">
    <property type="entry name" value="MFS general substrate transporter like domains"/>
    <property type="match status" value="1"/>
</dbReference>
<feature type="transmembrane region" description="Helical" evidence="9">
    <location>
        <begin position="99"/>
        <end position="119"/>
    </location>
</feature>
<feature type="transmembrane region" description="Helical" evidence="9">
    <location>
        <begin position="474"/>
        <end position="492"/>
    </location>
</feature>
<comment type="subcellular location">
    <subcellularLocation>
        <location evidence="1">Cell membrane</location>
        <topology evidence="1">Multi-pass membrane protein</topology>
    </subcellularLocation>
</comment>
<keyword evidence="6 9" id="KW-1133">Transmembrane helix</keyword>
<evidence type="ECO:0000259" key="10">
    <source>
        <dbReference type="PROSITE" id="PS50850"/>
    </source>
</evidence>
<dbReference type="PANTHER" id="PTHR48021:SF46">
    <property type="entry name" value="MAJOR FACILITATOR SUPERFAMILY (MFS) PROFILE DOMAIN-CONTAINING PROTEIN"/>
    <property type="match status" value="1"/>
</dbReference>
<evidence type="ECO:0000256" key="8">
    <source>
        <dbReference type="SAM" id="MobiDB-lite"/>
    </source>
</evidence>
<name>A0AAE1HK85_9NEOP</name>
<dbReference type="Pfam" id="PF00083">
    <property type="entry name" value="Sugar_tr"/>
    <property type="match status" value="1"/>
</dbReference>
<keyword evidence="12" id="KW-1185">Reference proteome</keyword>
<feature type="compositionally biased region" description="Basic and acidic residues" evidence="8">
    <location>
        <begin position="1"/>
        <end position="10"/>
    </location>
</feature>
<keyword evidence="3" id="KW-1003">Cell membrane</keyword>
<dbReference type="InterPro" id="IPR020846">
    <property type="entry name" value="MFS_dom"/>
</dbReference>
<proteinExistence type="predicted"/>
<dbReference type="InterPro" id="IPR005828">
    <property type="entry name" value="MFS_sugar_transport-like"/>
</dbReference>
<evidence type="ECO:0000256" key="1">
    <source>
        <dbReference type="ARBA" id="ARBA00004651"/>
    </source>
</evidence>
<feature type="domain" description="Major facilitator superfamily (MFS) profile" evidence="10">
    <location>
        <begin position="43"/>
        <end position="498"/>
    </location>
</feature>
<accession>A0AAE1HK85</accession>
<keyword evidence="2" id="KW-0813">Transport</keyword>
<comment type="caution">
    <text evidence="11">The sequence shown here is derived from an EMBL/GenBank/DDBJ whole genome shotgun (WGS) entry which is preliminary data.</text>
</comment>
<organism evidence="11 12">
    <name type="scientific">Frankliniella fusca</name>
    <dbReference type="NCBI Taxonomy" id="407009"/>
    <lineage>
        <taxon>Eukaryota</taxon>
        <taxon>Metazoa</taxon>
        <taxon>Ecdysozoa</taxon>
        <taxon>Arthropoda</taxon>
        <taxon>Hexapoda</taxon>
        <taxon>Insecta</taxon>
        <taxon>Pterygota</taxon>
        <taxon>Neoptera</taxon>
        <taxon>Paraneoptera</taxon>
        <taxon>Thysanoptera</taxon>
        <taxon>Terebrantia</taxon>
        <taxon>Thripoidea</taxon>
        <taxon>Thripidae</taxon>
        <taxon>Frankliniella</taxon>
    </lineage>
</organism>
<protein>
    <submittedName>
        <fullName evidence="11">Facilitated trehalose transporter Tret1-2-like protein</fullName>
    </submittedName>
</protein>
<feature type="transmembrane region" description="Helical" evidence="9">
    <location>
        <begin position="185"/>
        <end position="203"/>
    </location>
</feature>
<feature type="transmembrane region" description="Helical" evidence="9">
    <location>
        <begin position="372"/>
        <end position="392"/>
    </location>
</feature>
<keyword evidence="4" id="KW-0762">Sugar transport</keyword>
<evidence type="ECO:0000256" key="9">
    <source>
        <dbReference type="SAM" id="Phobius"/>
    </source>
</evidence>
<keyword evidence="7 9" id="KW-0472">Membrane</keyword>
<feature type="transmembrane region" description="Helical" evidence="9">
    <location>
        <begin position="412"/>
        <end position="431"/>
    </location>
</feature>
<feature type="transmembrane region" description="Helical" evidence="9">
    <location>
        <begin position="36"/>
        <end position="56"/>
    </location>
</feature>
<feature type="transmembrane region" description="Helical" evidence="9">
    <location>
        <begin position="298"/>
        <end position="321"/>
    </location>
</feature>
<evidence type="ECO:0000256" key="4">
    <source>
        <dbReference type="ARBA" id="ARBA00022597"/>
    </source>
</evidence>
<gene>
    <name evidence="11" type="ORF">KUF71_001545</name>
</gene>
<sequence>MSASGSRERVLPGGGSPTSSVLLEARTTPRATRRQVIATLSAGLACVAVGTCLGWPSPTLARMSEPYWRWPGAGIVLGAHGARPALPPPRPLTPDEGSWVVSLLDLGVVLGSLPAGWAADRWGRRPVLLLSAPMFAVSWMLVLVAQGPEFLYVARLLQGLASAVAMVVSAMYAGEVSEDALRGTNSTLVAMLLSLGTVVSYSVGPYLTYRALACALLAVPALFVLCFCWAPESPHWLLARGRRLEAEEALRYLRDGEARGPLVICAEADRIEAAIVEASARAASAGAGAGMRGAARELLLVAGPDRAAFLLVLSLVCLQALSGSDPMTAYSATTLPGGYVLGADQVVIIFGVVSTLATGAGALLIDRVGRRPLLTAFASLQFVSLLGSAVYYSLDERTQVDLTAVQWLPHAALVLFGVAYPIGLGTVPNALQMELFSTRVKGLALPAILVCFNVLTFAVSKLYEVVWHAWGKDVAFWVFTVDCLLTVLLAALKLKETKGKSFQEIQDQLDPRRKHRNTPTWPS</sequence>
<feature type="transmembrane region" description="Helical" evidence="9">
    <location>
        <begin position="209"/>
        <end position="230"/>
    </location>
</feature>
<evidence type="ECO:0000313" key="11">
    <source>
        <dbReference type="EMBL" id="KAK3922886.1"/>
    </source>
</evidence>
<dbReference type="PROSITE" id="PS00216">
    <property type="entry name" value="SUGAR_TRANSPORT_1"/>
    <property type="match status" value="2"/>
</dbReference>
<dbReference type="InterPro" id="IPR036259">
    <property type="entry name" value="MFS_trans_sf"/>
</dbReference>
<evidence type="ECO:0000313" key="12">
    <source>
        <dbReference type="Proteomes" id="UP001219518"/>
    </source>
</evidence>
<dbReference type="PANTHER" id="PTHR48021">
    <property type="match status" value="1"/>
</dbReference>
<reference evidence="11" key="1">
    <citation type="submission" date="2021-07" db="EMBL/GenBank/DDBJ databases">
        <authorList>
            <person name="Catto M.A."/>
            <person name="Jacobson A."/>
            <person name="Kennedy G."/>
            <person name="Labadie P."/>
            <person name="Hunt B.G."/>
            <person name="Srinivasan R."/>
        </authorList>
    </citation>
    <scope>NUCLEOTIDE SEQUENCE</scope>
    <source>
        <strain evidence="11">PL_HMW_Pooled</strain>
        <tissue evidence="11">Head</tissue>
    </source>
</reference>
<dbReference type="GO" id="GO:0005886">
    <property type="term" value="C:plasma membrane"/>
    <property type="evidence" value="ECO:0007669"/>
    <property type="project" value="UniProtKB-SubCell"/>
</dbReference>
<dbReference type="InterPro" id="IPR050549">
    <property type="entry name" value="MFS_Trehalose_Transporter"/>
</dbReference>
<feature type="transmembrane region" description="Helical" evidence="9">
    <location>
        <begin position="152"/>
        <end position="173"/>
    </location>
</feature>
<dbReference type="InterPro" id="IPR005829">
    <property type="entry name" value="Sugar_transporter_CS"/>
</dbReference>
<feature type="transmembrane region" description="Helical" evidence="9">
    <location>
        <begin position="443"/>
        <end position="462"/>
    </location>
</feature>
<dbReference type="SUPFAM" id="SSF103473">
    <property type="entry name" value="MFS general substrate transporter"/>
    <property type="match status" value="1"/>
</dbReference>
<feature type="transmembrane region" description="Helical" evidence="9">
    <location>
        <begin position="126"/>
        <end position="146"/>
    </location>
</feature>
<evidence type="ECO:0000256" key="5">
    <source>
        <dbReference type="ARBA" id="ARBA00022692"/>
    </source>
</evidence>
<reference evidence="11" key="2">
    <citation type="journal article" date="2023" name="BMC Genomics">
        <title>Pest status, molecular evolution, and epigenetic factors derived from the genome assembly of Frankliniella fusca, a thysanopteran phytovirus vector.</title>
        <authorList>
            <person name="Catto M.A."/>
            <person name="Labadie P.E."/>
            <person name="Jacobson A.L."/>
            <person name="Kennedy G.G."/>
            <person name="Srinivasan R."/>
            <person name="Hunt B.G."/>
        </authorList>
    </citation>
    <scope>NUCLEOTIDE SEQUENCE</scope>
    <source>
        <strain evidence="11">PL_HMW_Pooled</strain>
    </source>
</reference>
<dbReference type="GO" id="GO:0022857">
    <property type="term" value="F:transmembrane transporter activity"/>
    <property type="evidence" value="ECO:0007669"/>
    <property type="project" value="InterPro"/>
</dbReference>
<dbReference type="FunFam" id="1.20.1250.20:FF:000218">
    <property type="entry name" value="facilitated trehalose transporter Tret1"/>
    <property type="match status" value="1"/>
</dbReference>
<evidence type="ECO:0000256" key="7">
    <source>
        <dbReference type="ARBA" id="ARBA00023136"/>
    </source>
</evidence>
<dbReference type="PROSITE" id="PS50850">
    <property type="entry name" value="MFS"/>
    <property type="match status" value="1"/>
</dbReference>
<dbReference type="Proteomes" id="UP001219518">
    <property type="component" value="Unassembled WGS sequence"/>
</dbReference>
<dbReference type="AlphaFoldDB" id="A0AAE1HK85"/>
<feature type="region of interest" description="Disordered" evidence="8">
    <location>
        <begin position="1"/>
        <end position="27"/>
    </location>
</feature>
<evidence type="ECO:0000256" key="6">
    <source>
        <dbReference type="ARBA" id="ARBA00022989"/>
    </source>
</evidence>
<dbReference type="EMBL" id="JAHWGI010001134">
    <property type="protein sequence ID" value="KAK3922886.1"/>
    <property type="molecule type" value="Genomic_DNA"/>
</dbReference>
<evidence type="ECO:0000256" key="3">
    <source>
        <dbReference type="ARBA" id="ARBA00022475"/>
    </source>
</evidence>